<comment type="caution">
    <text evidence="1">The sequence shown here is derived from an EMBL/GenBank/DDBJ whole genome shotgun (WGS) entry which is preliminary data.</text>
</comment>
<proteinExistence type="predicted"/>
<keyword evidence="2" id="KW-1185">Reference proteome</keyword>
<accession>A0ACC1HJY6</accession>
<keyword evidence="1" id="KW-0418">Kinase</keyword>
<dbReference type="Proteomes" id="UP001145114">
    <property type="component" value="Unassembled WGS sequence"/>
</dbReference>
<protein>
    <submittedName>
        <fullName evidence="1">Serine/threonine-protein kinase</fullName>
    </submittedName>
</protein>
<dbReference type="EMBL" id="JAMZIH010004264">
    <property type="protein sequence ID" value="KAJ1676350.1"/>
    <property type="molecule type" value="Genomic_DNA"/>
</dbReference>
<name>A0ACC1HJY6_9FUNG</name>
<gene>
    <name evidence="1" type="primary">CBK1_2</name>
    <name evidence="1" type="ORF">EV182_008365</name>
</gene>
<evidence type="ECO:0000313" key="2">
    <source>
        <dbReference type="Proteomes" id="UP001145114"/>
    </source>
</evidence>
<reference evidence="1" key="1">
    <citation type="submission" date="2022-06" db="EMBL/GenBank/DDBJ databases">
        <title>Phylogenomic reconstructions and comparative analyses of Kickxellomycotina fungi.</title>
        <authorList>
            <person name="Reynolds N.K."/>
            <person name="Stajich J.E."/>
            <person name="Barry K."/>
            <person name="Grigoriev I.V."/>
            <person name="Crous P."/>
            <person name="Smith M.E."/>
        </authorList>
    </citation>
    <scope>NUCLEOTIDE SEQUENCE</scope>
    <source>
        <strain evidence="1">RSA 2271</strain>
    </source>
</reference>
<evidence type="ECO:0000313" key="1">
    <source>
        <dbReference type="EMBL" id="KAJ1676350.1"/>
    </source>
</evidence>
<feature type="non-terminal residue" evidence="1">
    <location>
        <position position="1"/>
    </location>
</feature>
<keyword evidence="1" id="KW-0808">Transferase</keyword>
<sequence length="207" mass="24322">RQINLTLSSKEKLATWKKNRRQLAYSTVGTPDYIAPEIFLQQGYGQACDWWSLGAIMYECLVGYPPFCSENSHETYRKIMHWRKCLTFPDDVHLTPEAIHLIRVLLCDQEHRLGRHGAWEIKQHPFFRGVDWQRLRTHTRPPWLPPLTSITDTSHFPIEEIEQTPSPFGDLQEETTATNEASEPQRDLPFVGYTYKRFDMLTRKNAF</sequence>
<organism evidence="1 2">
    <name type="scientific">Spiromyces aspiralis</name>
    <dbReference type="NCBI Taxonomy" id="68401"/>
    <lineage>
        <taxon>Eukaryota</taxon>
        <taxon>Fungi</taxon>
        <taxon>Fungi incertae sedis</taxon>
        <taxon>Zoopagomycota</taxon>
        <taxon>Kickxellomycotina</taxon>
        <taxon>Kickxellomycetes</taxon>
        <taxon>Kickxellales</taxon>
        <taxon>Kickxellaceae</taxon>
        <taxon>Spiromyces</taxon>
    </lineage>
</organism>